<gene>
    <name evidence="3" type="ORF">OC842_004392</name>
</gene>
<keyword evidence="4" id="KW-1185">Reference proteome</keyword>
<accession>A0AAN6G9Q6</accession>
<reference evidence="3" key="1">
    <citation type="journal article" date="2023" name="PhytoFront">
        <title>Draft Genome Resources of Seven Strains of Tilletia horrida, Causal Agent of Kernel Smut of Rice.</title>
        <authorList>
            <person name="Khanal S."/>
            <person name="Antony Babu S."/>
            <person name="Zhou X.G."/>
        </authorList>
    </citation>
    <scope>NUCLEOTIDE SEQUENCE</scope>
    <source>
        <strain evidence="3">TX3</strain>
    </source>
</reference>
<proteinExistence type="predicted"/>
<dbReference type="Pfam" id="PF13391">
    <property type="entry name" value="HNH_2"/>
    <property type="match status" value="1"/>
</dbReference>
<evidence type="ECO:0000259" key="2">
    <source>
        <dbReference type="Pfam" id="PF13391"/>
    </source>
</evidence>
<protein>
    <recommendedName>
        <fullName evidence="2">HNH nuclease domain-containing protein</fullName>
    </recommendedName>
</protein>
<comment type="caution">
    <text evidence="3">The sequence shown here is derived from an EMBL/GenBank/DDBJ whole genome shotgun (WGS) entry which is preliminary data.</text>
</comment>
<dbReference type="Proteomes" id="UP001176521">
    <property type="component" value="Unassembled WGS sequence"/>
</dbReference>
<sequence>MYPMDSYYFHVPSATGDNTPYPIVPSFAAWTMPDGFRLPRPVAQPSTIHESIRVWDQIMVRGTTEEGRSIATGLDFGCHACHLVPAAQHNWFEYHKMLKYAQSPTSTISDPTSHPENLVTLDANLHEHFDIAGFVLIPAPGPGDEWSIYSLMAKTDFTACFHGALVDFHAPPRATASAFLFARFAWAVLHLAKPHLSRPKLVKVRVSIQTMPSESSTSPPSSGDKRTRSSSATSTFTQAPSSSANPSMAAGTSLNNLNAFAPHRFAFPWSQTTVAGVPVITADEDNVSAPP</sequence>
<dbReference type="AlphaFoldDB" id="A0AAN6G9Q6"/>
<feature type="compositionally biased region" description="Low complexity" evidence="1">
    <location>
        <begin position="212"/>
        <end position="222"/>
    </location>
</feature>
<dbReference type="EMBL" id="JAPDMQ010000257">
    <property type="protein sequence ID" value="KAK0528975.1"/>
    <property type="molecule type" value="Genomic_DNA"/>
</dbReference>
<feature type="compositionally biased region" description="Low complexity" evidence="1">
    <location>
        <begin position="229"/>
        <end position="249"/>
    </location>
</feature>
<evidence type="ECO:0000313" key="3">
    <source>
        <dbReference type="EMBL" id="KAK0528975.1"/>
    </source>
</evidence>
<evidence type="ECO:0000256" key="1">
    <source>
        <dbReference type="SAM" id="MobiDB-lite"/>
    </source>
</evidence>
<organism evidence="3 4">
    <name type="scientific">Tilletia horrida</name>
    <dbReference type="NCBI Taxonomy" id="155126"/>
    <lineage>
        <taxon>Eukaryota</taxon>
        <taxon>Fungi</taxon>
        <taxon>Dikarya</taxon>
        <taxon>Basidiomycota</taxon>
        <taxon>Ustilaginomycotina</taxon>
        <taxon>Exobasidiomycetes</taxon>
        <taxon>Tilletiales</taxon>
        <taxon>Tilletiaceae</taxon>
        <taxon>Tilletia</taxon>
    </lineage>
</organism>
<dbReference type="InterPro" id="IPR003615">
    <property type="entry name" value="HNH_nuc"/>
</dbReference>
<feature type="region of interest" description="Disordered" evidence="1">
    <location>
        <begin position="209"/>
        <end position="249"/>
    </location>
</feature>
<name>A0AAN6G9Q6_9BASI</name>
<evidence type="ECO:0000313" key="4">
    <source>
        <dbReference type="Proteomes" id="UP001176521"/>
    </source>
</evidence>
<feature type="domain" description="HNH nuclease" evidence="2">
    <location>
        <begin position="72"/>
        <end position="132"/>
    </location>
</feature>